<keyword evidence="2" id="KW-1185">Reference proteome</keyword>
<accession>E9DHS7</accession>
<dbReference type="VEuPathDB" id="FungiDB:CPSG_09376"/>
<name>E9DHS7_COCPS</name>
<evidence type="ECO:0000313" key="1">
    <source>
        <dbReference type="EMBL" id="EFW14009.1"/>
    </source>
</evidence>
<dbReference type="AlphaFoldDB" id="E9DHS7"/>
<dbReference type="Proteomes" id="UP000002497">
    <property type="component" value="Unassembled WGS sequence"/>
</dbReference>
<proteinExistence type="predicted"/>
<evidence type="ECO:0000313" key="2">
    <source>
        <dbReference type="Proteomes" id="UP000002497"/>
    </source>
</evidence>
<sequence length="94" mass="10439">MWTTNFCHGLQTMTLNAVGCLQSIDTLYPTHGVLVFSSACQCFQQKSSSKPPRSDTRAVESIHIFSAIQMRYTPKCLSDHASQNAKIISAKLLF</sequence>
<dbReference type="EMBL" id="GL636509">
    <property type="protein sequence ID" value="EFW14009.1"/>
    <property type="molecule type" value="Genomic_DNA"/>
</dbReference>
<gene>
    <name evidence="1" type="ORF">CPSG_09376</name>
</gene>
<protein>
    <submittedName>
        <fullName evidence="1">Uncharacterized protein</fullName>
    </submittedName>
</protein>
<reference evidence="2" key="1">
    <citation type="journal article" date="2010" name="Genome Res.">
        <title>Population genomic sequencing of Coccidioides fungi reveals recent hybridization and transposon control.</title>
        <authorList>
            <person name="Neafsey D.E."/>
            <person name="Barker B.M."/>
            <person name="Sharpton T.J."/>
            <person name="Stajich J.E."/>
            <person name="Park D.J."/>
            <person name="Whiston E."/>
            <person name="Hung C.-Y."/>
            <person name="McMahan C."/>
            <person name="White J."/>
            <person name="Sykes S."/>
            <person name="Heiman D."/>
            <person name="Young S."/>
            <person name="Zeng Q."/>
            <person name="Abouelleil A."/>
            <person name="Aftuck L."/>
            <person name="Bessette D."/>
            <person name="Brown A."/>
            <person name="FitzGerald M."/>
            <person name="Lui A."/>
            <person name="Macdonald J.P."/>
            <person name="Priest M."/>
            <person name="Orbach M.J."/>
            <person name="Galgiani J.N."/>
            <person name="Kirkland T.N."/>
            <person name="Cole G.T."/>
            <person name="Birren B.W."/>
            <person name="Henn M.R."/>
            <person name="Taylor J.W."/>
            <person name="Rounsley S.D."/>
        </authorList>
    </citation>
    <scope>NUCLEOTIDE SEQUENCE [LARGE SCALE GENOMIC DNA]</scope>
    <source>
        <strain evidence="2">RMSCC 757 / Silveira</strain>
    </source>
</reference>
<reference evidence="2" key="2">
    <citation type="submission" date="2010-03" db="EMBL/GenBank/DDBJ databases">
        <title>The genome sequence of Coccidioides posadasii strain Silveira.</title>
        <authorList>
            <consortium name="The Broad Institute Genome Sequencing Center for Infectious Disease"/>
            <person name="Neafsey D."/>
            <person name="Orbach M."/>
            <person name="Henn M.R."/>
            <person name="Cole G.T."/>
            <person name="Galgiani J."/>
            <person name="Gardner M.J."/>
            <person name="Kirkland T.N."/>
            <person name="Taylor J.W."/>
            <person name="Young S.K."/>
            <person name="Zeng Q."/>
            <person name="Koehrsen M."/>
            <person name="Alvarado L."/>
            <person name="Berlin A."/>
            <person name="Borenstein D."/>
            <person name="Chapman S.B."/>
            <person name="Chen Z."/>
            <person name="Engels R."/>
            <person name="Freedman E."/>
            <person name="Gellesch M."/>
            <person name="Goldberg J."/>
            <person name="Griggs A."/>
            <person name="Gujja S."/>
            <person name="Heilman E."/>
            <person name="Heiman D."/>
            <person name="Howarth C."/>
            <person name="Jen D."/>
            <person name="Larson L."/>
            <person name="Mehta T."/>
            <person name="Neiman D."/>
            <person name="Park D."/>
            <person name="Pearson M."/>
            <person name="Richards J."/>
            <person name="Roberts A."/>
            <person name="Saif S."/>
            <person name="Shea T."/>
            <person name="Shenoy N."/>
            <person name="Sisk P."/>
            <person name="Stolte C."/>
            <person name="Sykes S."/>
            <person name="Walk T."/>
            <person name="White J."/>
            <person name="Yandava C."/>
            <person name="Haas B."/>
            <person name="Nusbaum C."/>
            <person name="Birren B."/>
        </authorList>
    </citation>
    <scope>NUCLEOTIDE SEQUENCE [LARGE SCALE GENOMIC DNA]</scope>
    <source>
        <strain evidence="2">RMSCC 757 / Silveira</strain>
    </source>
</reference>
<organism evidence="2">
    <name type="scientific">Coccidioides posadasii (strain RMSCC 757 / Silveira)</name>
    <name type="common">Valley fever fungus</name>
    <dbReference type="NCBI Taxonomy" id="443226"/>
    <lineage>
        <taxon>Eukaryota</taxon>
        <taxon>Fungi</taxon>
        <taxon>Dikarya</taxon>
        <taxon>Ascomycota</taxon>
        <taxon>Pezizomycotina</taxon>
        <taxon>Eurotiomycetes</taxon>
        <taxon>Eurotiomycetidae</taxon>
        <taxon>Onygenales</taxon>
        <taxon>Onygenaceae</taxon>
        <taxon>Coccidioides</taxon>
    </lineage>
</organism>
<dbReference type="HOGENOM" id="CLU_2385988_0_0_1"/>